<feature type="domain" description="AB hydrolase-1" evidence="1">
    <location>
        <begin position="27"/>
        <end position="276"/>
    </location>
</feature>
<dbReference type="Gene3D" id="3.40.50.1820">
    <property type="entry name" value="alpha/beta hydrolase"/>
    <property type="match status" value="1"/>
</dbReference>
<accession>A0ABV2EFD0</accession>
<dbReference type="PANTHER" id="PTHR43798:SF33">
    <property type="entry name" value="HYDROLASE, PUTATIVE (AFU_ORTHOLOGUE AFUA_2G14860)-RELATED"/>
    <property type="match status" value="1"/>
</dbReference>
<name>A0ABV2EFD0_9CAUL</name>
<protein>
    <submittedName>
        <fullName evidence="2">Haloacetate dehalogenase</fullName>
        <ecNumber evidence="2">3.8.1.3</ecNumber>
    </submittedName>
</protein>
<dbReference type="EC" id="3.8.1.3" evidence="2"/>
<dbReference type="GO" id="GO:0018785">
    <property type="term" value="F:haloacetate dehalogenase activity"/>
    <property type="evidence" value="ECO:0007669"/>
    <property type="project" value="UniProtKB-EC"/>
</dbReference>
<dbReference type="SUPFAM" id="SSF53474">
    <property type="entry name" value="alpha/beta-Hydrolases"/>
    <property type="match status" value="1"/>
</dbReference>
<gene>
    <name evidence="2" type="ORF">ABID41_000833</name>
</gene>
<sequence>MAFEGFRLEHIDLGEATLRVRHGGSGPPLLLLHGYPQTHMMWGKVADDLARDFTVVAPDLRGYGGSSKPPVTDDHEPYSKRAMARDARALMARLGFERFDLVGHDRGGRVAYRLALDAPEAVSRLSVLDIIPTADVWRLADRRFALGYWHWPFLAQAHPFPEHFIAADPVNFAFRIAQGATYFDPQAYADYVQALADPETVRGMCEDYRAGATCDVAADEADRGVRTIAAPTQVLWGAKGAVGRWYDVLEVWRPWCEDLRGEAIEGAGHFLAEERPAETLAALRRFLGG</sequence>
<evidence type="ECO:0000313" key="2">
    <source>
        <dbReference type="EMBL" id="MET3525738.1"/>
    </source>
</evidence>
<dbReference type="Pfam" id="PF00561">
    <property type="entry name" value="Abhydrolase_1"/>
    <property type="match status" value="1"/>
</dbReference>
<evidence type="ECO:0000259" key="1">
    <source>
        <dbReference type="Pfam" id="PF00561"/>
    </source>
</evidence>
<dbReference type="RefSeq" id="WP_331927746.1">
    <property type="nucleotide sequence ID" value="NZ_JBEPLU010000001.1"/>
</dbReference>
<reference evidence="2 3" key="1">
    <citation type="submission" date="2024-06" db="EMBL/GenBank/DDBJ databases">
        <title>Genomic Encyclopedia of Type Strains, Phase IV (KMG-IV): sequencing the most valuable type-strain genomes for metagenomic binning, comparative biology and taxonomic classification.</title>
        <authorList>
            <person name="Goeker M."/>
        </authorList>
    </citation>
    <scope>NUCLEOTIDE SEQUENCE [LARGE SCALE GENOMIC DNA]</scope>
    <source>
        <strain evidence="2 3">DSM 17809</strain>
    </source>
</reference>
<dbReference type="EMBL" id="JBEPLU010000001">
    <property type="protein sequence ID" value="MET3525738.1"/>
    <property type="molecule type" value="Genomic_DNA"/>
</dbReference>
<dbReference type="InterPro" id="IPR050266">
    <property type="entry name" value="AB_hydrolase_sf"/>
</dbReference>
<proteinExistence type="predicted"/>
<dbReference type="PANTHER" id="PTHR43798">
    <property type="entry name" value="MONOACYLGLYCEROL LIPASE"/>
    <property type="match status" value="1"/>
</dbReference>
<dbReference type="Proteomes" id="UP001549110">
    <property type="component" value="Unassembled WGS sequence"/>
</dbReference>
<evidence type="ECO:0000313" key="3">
    <source>
        <dbReference type="Proteomes" id="UP001549110"/>
    </source>
</evidence>
<dbReference type="InterPro" id="IPR000073">
    <property type="entry name" value="AB_hydrolase_1"/>
</dbReference>
<comment type="caution">
    <text evidence="2">The sequence shown here is derived from an EMBL/GenBank/DDBJ whole genome shotgun (WGS) entry which is preliminary data.</text>
</comment>
<organism evidence="2 3">
    <name type="scientific">Phenylobacterium koreense</name>
    <dbReference type="NCBI Taxonomy" id="266125"/>
    <lineage>
        <taxon>Bacteria</taxon>
        <taxon>Pseudomonadati</taxon>
        <taxon>Pseudomonadota</taxon>
        <taxon>Alphaproteobacteria</taxon>
        <taxon>Caulobacterales</taxon>
        <taxon>Caulobacteraceae</taxon>
        <taxon>Phenylobacterium</taxon>
    </lineage>
</organism>
<keyword evidence="2" id="KW-0378">Hydrolase</keyword>
<dbReference type="PRINTS" id="PR00111">
    <property type="entry name" value="ABHYDROLASE"/>
</dbReference>
<keyword evidence="3" id="KW-1185">Reference proteome</keyword>
<dbReference type="InterPro" id="IPR029058">
    <property type="entry name" value="AB_hydrolase_fold"/>
</dbReference>